<reference evidence="1 2" key="1">
    <citation type="submission" date="2021-06" db="EMBL/GenBank/DDBJ databases">
        <title>Caerostris extrusa draft genome.</title>
        <authorList>
            <person name="Kono N."/>
            <person name="Arakawa K."/>
        </authorList>
    </citation>
    <scope>NUCLEOTIDE SEQUENCE [LARGE SCALE GENOMIC DNA]</scope>
</reference>
<sequence>MMPNLYEWKQEVTNAMIILINKNMDNYAFKLLLAIATPESNFPNLFVKQLINKDKPAEEVIKFCEEIFKQEILLALIESDPNKNSFVQPQLFHALLSCFKNKEEGIWLTLKKMFQFGVPADLNIYSNYVFPAVTTSCPESVLSEIEKTGHSVTTAIDPLLKYYCYHGEFANALYIIQKYPVTLSQSFFNIENFVNSRVHKDNKNNSEVYYQVISFLLKNVGAFKQDHEVAFGRNLAALIQINPSLFENLLDNSDKQFEVSNKSLLICRNILRKKNPKLLNYIRRLNNFESHSKGMTDAEEVEKLNLLKVNISLSFRKGLSTSGFLIECLHFYLKQKNIPKINELKEELDKVTVQYPPSLLSELLNFHSANGDLEQAQKSFSDLKENYPSFKLDSVKVFSYASLLIKYSKFDDAINVVNSESKELHYTAISSLLKSLKKLLTIAVETGSVDLVKNLQSSLLNHIEFLHLSYFHDPLLKICLYKNDLNGAIEEFRRCIENHQIAPCLRLIMKKCIIMENPVKLESVIQIASTLLGREVVLYELVITLLKFNRESEAMKVMKNLRTKNNSGCLEDFCINMYNLNQKEELIDFVKFICVADHVNRESIVQCKNDFKTAVNLYNVTKDLFQLNDETRNLLFNLISRNKQNVPFTVPETNYEGKTSFVVSEVVSKFLQNMNEEDAHQALEQLQNMKKVEVRSISVDDMSKFLDMLLQKRSLNDLSKNVHAMDYIKDNMPKILKPLLEKYSSSGDVDAINEMKKNFPELAFMKNYYSKAYIVSERYEDLLFAYENNLNEARSIFKMSAFLDILKRPHLEGRAISLAKKYKEQDFDLPIAAVWAHCLTNEHYRKAEEFCKLFSISAHLVGRMVSKVAREKENVTMAMNYLSAIKDIDCQNKHKENAYGTLLDILVLKEMYDDASLLVVEAQEKDINLEKHYRSTLVMLKNALQRERKNVPFTIQSEDFAVPE</sequence>
<dbReference type="PANTHER" id="PTHR46669:SF1">
    <property type="entry name" value="LEUCINE-RICH PPR MOTIF-CONTAINING PROTEIN, MITOCHONDRIAL"/>
    <property type="match status" value="1"/>
</dbReference>
<proteinExistence type="predicted"/>
<dbReference type="InterPro" id="IPR033490">
    <property type="entry name" value="LRP130"/>
</dbReference>
<accession>A0AAV4UQ47</accession>
<comment type="caution">
    <text evidence="1">The sequence shown here is derived from an EMBL/GenBank/DDBJ whole genome shotgun (WGS) entry which is preliminary data.</text>
</comment>
<evidence type="ECO:0000313" key="1">
    <source>
        <dbReference type="EMBL" id="GIY59995.1"/>
    </source>
</evidence>
<dbReference type="GO" id="GO:0070129">
    <property type="term" value="P:regulation of mitochondrial translation"/>
    <property type="evidence" value="ECO:0007669"/>
    <property type="project" value="TreeGrafter"/>
</dbReference>
<name>A0AAV4UQ47_CAEEX</name>
<dbReference type="AlphaFoldDB" id="A0AAV4UQ47"/>
<organism evidence="1 2">
    <name type="scientific">Caerostris extrusa</name>
    <name type="common">Bark spider</name>
    <name type="synonym">Caerostris bankana</name>
    <dbReference type="NCBI Taxonomy" id="172846"/>
    <lineage>
        <taxon>Eukaryota</taxon>
        <taxon>Metazoa</taxon>
        <taxon>Ecdysozoa</taxon>
        <taxon>Arthropoda</taxon>
        <taxon>Chelicerata</taxon>
        <taxon>Arachnida</taxon>
        <taxon>Araneae</taxon>
        <taxon>Araneomorphae</taxon>
        <taxon>Entelegynae</taxon>
        <taxon>Araneoidea</taxon>
        <taxon>Araneidae</taxon>
        <taxon>Caerostris</taxon>
    </lineage>
</organism>
<keyword evidence="2" id="KW-1185">Reference proteome</keyword>
<dbReference type="GO" id="GO:0003730">
    <property type="term" value="F:mRNA 3'-UTR binding"/>
    <property type="evidence" value="ECO:0007669"/>
    <property type="project" value="TreeGrafter"/>
</dbReference>
<dbReference type="EMBL" id="BPLR01013261">
    <property type="protein sequence ID" value="GIY59995.1"/>
    <property type="molecule type" value="Genomic_DNA"/>
</dbReference>
<dbReference type="GO" id="GO:0005739">
    <property type="term" value="C:mitochondrion"/>
    <property type="evidence" value="ECO:0007669"/>
    <property type="project" value="TreeGrafter"/>
</dbReference>
<evidence type="ECO:0000313" key="2">
    <source>
        <dbReference type="Proteomes" id="UP001054945"/>
    </source>
</evidence>
<gene>
    <name evidence="1" type="primary">Lrpprc</name>
    <name evidence="1" type="ORF">CEXT_683711</name>
</gene>
<protein>
    <submittedName>
        <fullName evidence="1">Leucine-rich PPR motif-containing protein, mitochondrial</fullName>
    </submittedName>
</protein>
<dbReference type="Proteomes" id="UP001054945">
    <property type="component" value="Unassembled WGS sequence"/>
</dbReference>
<dbReference type="PANTHER" id="PTHR46669">
    <property type="entry name" value="LEUCINE-RICH PPR MOTIF-CONTAINING PROTEIN, MITOCHONDRIAL"/>
    <property type="match status" value="1"/>
</dbReference>
<dbReference type="GO" id="GO:0005634">
    <property type="term" value="C:nucleus"/>
    <property type="evidence" value="ECO:0007669"/>
    <property type="project" value="TreeGrafter"/>
</dbReference>